<dbReference type="EMBL" id="JXXN02000685">
    <property type="protein sequence ID" value="THD26605.1"/>
    <property type="molecule type" value="Genomic_DNA"/>
</dbReference>
<protein>
    <submittedName>
        <fullName evidence="3">26S protease regulatory subunit 7</fullName>
    </submittedName>
</protein>
<dbReference type="Gene3D" id="3.40.50.300">
    <property type="entry name" value="P-loop containing nucleotide triphosphate hydrolases"/>
    <property type="match status" value="1"/>
</dbReference>
<gene>
    <name evidence="3" type="ORF">D915_002611</name>
</gene>
<keyword evidence="4" id="KW-1185">Reference proteome</keyword>
<organism evidence="3 4">
    <name type="scientific">Fasciola hepatica</name>
    <name type="common">Liver fluke</name>
    <dbReference type="NCBI Taxonomy" id="6192"/>
    <lineage>
        <taxon>Eukaryota</taxon>
        <taxon>Metazoa</taxon>
        <taxon>Spiralia</taxon>
        <taxon>Lophotrochozoa</taxon>
        <taxon>Platyhelminthes</taxon>
        <taxon>Trematoda</taxon>
        <taxon>Digenea</taxon>
        <taxon>Plagiorchiida</taxon>
        <taxon>Echinostomata</taxon>
        <taxon>Echinostomatoidea</taxon>
        <taxon>Fasciolidae</taxon>
        <taxon>Fasciola</taxon>
    </lineage>
</organism>
<dbReference type="PANTHER" id="PTHR23073">
    <property type="entry name" value="26S PROTEASOME REGULATORY SUBUNIT"/>
    <property type="match status" value="1"/>
</dbReference>
<keyword evidence="3" id="KW-0645">Protease</keyword>
<keyword evidence="1" id="KW-0547">Nucleotide-binding</keyword>
<dbReference type="Proteomes" id="UP000230066">
    <property type="component" value="Unassembled WGS sequence"/>
</dbReference>
<sequence>MVLPADIEEGMRVGVGRTQRRNNLPSPLQFSLSVTMTQAEYKLYVTRGNVGGCEERTKRLQDIVERPCLHLKKFANQEAKPSKDVLLFGASRNGETVRARVVTNGTGGCLIRIIDSELQQKYFGKTARMVLM</sequence>
<comment type="caution">
    <text evidence="3">The sequence shown here is derived from an EMBL/GenBank/DDBJ whole genome shotgun (WGS) entry which is preliminary data.</text>
</comment>
<dbReference type="GO" id="GO:0008233">
    <property type="term" value="F:peptidase activity"/>
    <property type="evidence" value="ECO:0007669"/>
    <property type="project" value="UniProtKB-KW"/>
</dbReference>
<evidence type="ECO:0000313" key="3">
    <source>
        <dbReference type="EMBL" id="THD26605.1"/>
    </source>
</evidence>
<keyword evidence="3" id="KW-0378">Hydrolase</keyword>
<dbReference type="GO" id="GO:0006508">
    <property type="term" value="P:proteolysis"/>
    <property type="evidence" value="ECO:0007669"/>
    <property type="project" value="UniProtKB-KW"/>
</dbReference>
<dbReference type="AlphaFoldDB" id="A0A4E0RHE2"/>
<dbReference type="GO" id="GO:0005524">
    <property type="term" value="F:ATP binding"/>
    <property type="evidence" value="ECO:0007669"/>
    <property type="project" value="UniProtKB-KW"/>
</dbReference>
<proteinExistence type="predicted"/>
<reference evidence="3" key="1">
    <citation type="submission" date="2019-03" db="EMBL/GenBank/DDBJ databases">
        <title>Improved annotation for the trematode Fasciola hepatica.</title>
        <authorList>
            <person name="Choi Y.-J."/>
            <person name="Martin J."/>
            <person name="Mitreva M."/>
        </authorList>
    </citation>
    <scope>NUCLEOTIDE SEQUENCE [LARGE SCALE GENOMIC DNA]</scope>
</reference>
<evidence type="ECO:0000256" key="1">
    <source>
        <dbReference type="ARBA" id="ARBA00022741"/>
    </source>
</evidence>
<dbReference type="InterPro" id="IPR027417">
    <property type="entry name" value="P-loop_NTPase"/>
</dbReference>
<keyword evidence="2" id="KW-0067">ATP-binding</keyword>
<evidence type="ECO:0000256" key="2">
    <source>
        <dbReference type="ARBA" id="ARBA00022840"/>
    </source>
</evidence>
<accession>A0A4E0RHE2</accession>
<dbReference type="InterPro" id="IPR050221">
    <property type="entry name" value="26S_Proteasome_ATPase"/>
</dbReference>
<name>A0A4E0RHE2_FASHE</name>
<evidence type="ECO:0000313" key="4">
    <source>
        <dbReference type="Proteomes" id="UP000230066"/>
    </source>
</evidence>